<dbReference type="AlphaFoldDB" id="A0A6A4TCM3"/>
<name>A0A6A4TCM3_SCOMX</name>
<comment type="caution">
    <text evidence="2">The sequence shown here is derived from an EMBL/GenBank/DDBJ whole genome shotgun (WGS) entry which is preliminary data.</text>
</comment>
<evidence type="ECO:0000256" key="1">
    <source>
        <dbReference type="SAM" id="MobiDB-lite"/>
    </source>
</evidence>
<feature type="region of interest" description="Disordered" evidence="1">
    <location>
        <begin position="1"/>
        <end position="119"/>
    </location>
</feature>
<feature type="compositionally biased region" description="Low complexity" evidence="1">
    <location>
        <begin position="18"/>
        <end position="32"/>
    </location>
</feature>
<sequence length="404" mass="45281">MSPAKLKRQDLFHRSQTDSDSGTGNCSSSSPSLRQKPPNQKRSEYSAALENVASHKKTHLSIKKRNRNEVQEEEQEQGTGRGTGTRYRKRNRNKVQEEEQEQGTGRGTGTRYRNKSSHAELVTMESRKTGLLGRAEVLKRSGVELPDNFHRNLSQPQRRPTRVHSDVVTVDVLSGSSDMTVSPKTNVHATLHQFTNEYMTSLLLISTFLRKILSEHPGPSSSQQNLSANANSLLVGGRGVAVENPRSALSPLTNSLLEQLEARIKELKAWLRDTELLIFNSCLRQDKDASEQLRSFKIEVRFTPHLVLKHLNLYQPFDITLRSLSSPEHTLHAPAVCSSTKENVNVRRKESCRHGDAGELGPDSSPVCFRGDGTEVGLISRLTLSFDCTSWLIVNRRSAPPSWW</sequence>
<feature type="compositionally biased region" description="Basic residues" evidence="1">
    <location>
        <begin position="54"/>
        <end position="66"/>
    </location>
</feature>
<proteinExistence type="predicted"/>
<dbReference type="EMBL" id="VEVO01000003">
    <property type="protein sequence ID" value="KAF0044247.1"/>
    <property type="molecule type" value="Genomic_DNA"/>
</dbReference>
<protein>
    <submittedName>
        <fullName evidence="2">Uncharacterized protein</fullName>
    </submittedName>
</protein>
<feature type="compositionally biased region" description="Basic and acidic residues" evidence="1">
    <location>
        <begin position="7"/>
        <end position="17"/>
    </location>
</feature>
<gene>
    <name evidence="2" type="ORF">F2P81_003405</name>
</gene>
<evidence type="ECO:0000313" key="2">
    <source>
        <dbReference type="EMBL" id="KAF0044247.1"/>
    </source>
</evidence>
<organism evidence="2 3">
    <name type="scientific">Scophthalmus maximus</name>
    <name type="common">Turbot</name>
    <name type="synonym">Psetta maxima</name>
    <dbReference type="NCBI Taxonomy" id="52904"/>
    <lineage>
        <taxon>Eukaryota</taxon>
        <taxon>Metazoa</taxon>
        <taxon>Chordata</taxon>
        <taxon>Craniata</taxon>
        <taxon>Vertebrata</taxon>
        <taxon>Euteleostomi</taxon>
        <taxon>Actinopterygii</taxon>
        <taxon>Neopterygii</taxon>
        <taxon>Teleostei</taxon>
        <taxon>Neoteleostei</taxon>
        <taxon>Acanthomorphata</taxon>
        <taxon>Carangaria</taxon>
        <taxon>Pleuronectiformes</taxon>
        <taxon>Pleuronectoidei</taxon>
        <taxon>Scophthalmidae</taxon>
        <taxon>Scophthalmus</taxon>
    </lineage>
</organism>
<dbReference type="Proteomes" id="UP000438429">
    <property type="component" value="Unassembled WGS sequence"/>
</dbReference>
<evidence type="ECO:0000313" key="3">
    <source>
        <dbReference type="Proteomes" id="UP000438429"/>
    </source>
</evidence>
<reference evidence="2 3" key="1">
    <citation type="submission" date="2019-06" db="EMBL/GenBank/DDBJ databases">
        <title>Draft genomes of female and male turbot (Scophthalmus maximus).</title>
        <authorList>
            <person name="Xu H."/>
            <person name="Xu X.-W."/>
            <person name="Shao C."/>
            <person name="Chen S."/>
        </authorList>
    </citation>
    <scope>NUCLEOTIDE SEQUENCE [LARGE SCALE GENOMIC DNA]</scope>
    <source>
        <strain evidence="2">Ysfricsl-2016a</strain>
        <tissue evidence="2">Blood</tissue>
    </source>
</reference>
<accession>A0A6A4TCM3</accession>